<evidence type="ECO:0000256" key="4">
    <source>
        <dbReference type="PIRSR" id="PIRSR000303-1"/>
    </source>
</evidence>
<dbReference type="PANTHER" id="PTHR11592">
    <property type="entry name" value="GLUTATHIONE PEROXIDASE"/>
    <property type="match status" value="1"/>
</dbReference>
<evidence type="ECO:0000313" key="7">
    <source>
        <dbReference type="EMBL" id="TCV14020.1"/>
    </source>
</evidence>
<dbReference type="InterPro" id="IPR000889">
    <property type="entry name" value="Glutathione_peroxidase"/>
</dbReference>
<dbReference type="Gene3D" id="3.40.30.10">
    <property type="entry name" value="Glutaredoxin"/>
    <property type="match status" value="1"/>
</dbReference>
<dbReference type="GO" id="GO:0034599">
    <property type="term" value="P:cellular response to oxidative stress"/>
    <property type="evidence" value="ECO:0007669"/>
    <property type="project" value="TreeGrafter"/>
</dbReference>
<keyword evidence="2 5" id="KW-0575">Peroxidase</keyword>
<keyword evidence="8" id="KW-1185">Reference proteome</keyword>
<feature type="domain" description="Thioredoxin" evidence="6">
    <location>
        <begin position="1"/>
        <end position="164"/>
    </location>
</feature>
<evidence type="ECO:0000256" key="1">
    <source>
        <dbReference type="ARBA" id="ARBA00006926"/>
    </source>
</evidence>
<dbReference type="SUPFAM" id="SSF52833">
    <property type="entry name" value="Thioredoxin-like"/>
    <property type="match status" value="1"/>
</dbReference>
<sequence length="165" mass="19328">MERRTIYDFNVLEFSGNYKSMSEYEGKVLLIVNTASGCYFRRQFKSLEKLYHKYKDQGFEILAFPSNDFANQEPRTGSNLETYCRIEAGVTFPVFKRIHVKGDFVDPLYKYLSHKSENGVLDSIPLWNFHKYLVNKEGAVVDFYYPFTSPKSAHIHKQIEQLLQA</sequence>
<dbReference type="CDD" id="cd00340">
    <property type="entry name" value="GSH_Peroxidase"/>
    <property type="match status" value="1"/>
</dbReference>
<dbReference type="Proteomes" id="UP000295197">
    <property type="component" value="Unassembled WGS sequence"/>
</dbReference>
<gene>
    <name evidence="7" type="ORF">EDC17_101837</name>
</gene>
<dbReference type="RefSeq" id="WP_132777595.1">
    <property type="nucleotide sequence ID" value="NZ_SMBZ01000018.1"/>
</dbReference>
<dbReference type="PROSITE" id="PS51355">
    <property type="entry name" value="GLUTATHIONE_PEROXID_3"/>
    <property type="match status" value="1"/>
</dbReference>
<dbReference type="PRINTS" id="PR01011">
    <property type="entry name" value="GLUTPROXDASE"/>
</dbReference>
<dbReference type="Pfam" id="PF00255">
    <property type="entry name" value="GSHPx"/>
    <property type="match status" value="1"/>
</dbReference>
<evidence type="ECO:0000256" key="2">
    <source>
        <dbReference type="ARBA" id="ARBA00022559"/>
    </source>
</evidence>
<comment type="caution">
    <text evidence="7">The sequence shown here is derived from an EMBL/GenBank/DDBJ whole genome shotgun (WGS) entry which is preliminary data.</text>
</comment>
<dbReference type="EMBL" id="SMBZ01000018">
    <property type="protein sequence ID" value="TCV14020.1"/>
    <property type="molecule type" value="Genomic_DNA"/>
</dbReference>
<evidence type="ECO:0000256" key="3">
    <source>
        <dbReference type="ARBA" id="ARBA00023002"/>
    </source>
</evidence>
<proteinExistence type="inferred from homology"/>
<dbReference type="GO" id="GO:0004601">
    <property type="term" value="F:peroxidase activity"/>
    <property type="evidence" value="ECO:0007669"/>
    <property type="project" value="UniProtKB-KW"/>
</dbReference>
<dbReference type="PROSITE" id="PS51352">
    <property type="entry name" value="THIOREDOXIN_2"/>
    <property type="match status" value="1"/>
</dbReference>
<dbReference type="InterPro" id="IPR013766">
    <property type="entry name" value="Thioredoxin_domain"/>
</dbReference>
<evidence type="ECO:0000259" key="6">
    <source>
        <dbReference type="PROSITE" id="PS51352"/>
    </source>
</evidence>
<reference evidence="7 8" key="1">
    <citation type="submission" date="2019-03" db="EMBL/GenBank/DDBJ databases">
        <title>Genomic Encyclopedia of Type Strains, Phase IV (KMG-IV): sequencing the most valuable type-strain genomes for metagenomic binning, comparative biology and taxonomic classification.</title>
        <authorList>
            <person name="Goeker M."/>
        </authorList>
    </citation>
    <scope>NUCLEOTIDE SEQUENCE [LARGE SCALE GENOMIC DNA]</scope>
    <source>
        <strain evidence="7 8">DSM 22362</strain>
    </source>
</reference>
<feature type="active site" evidence="4">
    <location>
        <position position="38"/>
    </location>
</feature>
<name>A0A4R3VTC4_9SPHI</name>
<comment type="similarity">
    <text evidence="1 5">Belongs to the glutathione peroxidase family.</text>
</comment>
<dbReference type="AlphaFoldDB" id="A0A4R3VTC4"/>
<accession>A0A4R3VTC4</accession>
<dbReference type="InterPro" id="IPR036249">
    <property type="entry name" value="Thioredoxin-like_sf"/>
</dbReference>
<evidence type="ECO:0000313" key="8">
    <source>
        <dbReference type="Proteomes" id="UP000295197"/>
    </source>
</evidence>
<evidence type="ECO:0000256" key="5">
    <source>
        <dbReference type="RuleBase" id="RU000499"/>
    </source>
</evidence>
<dbReference type="PANTHER" id="PTHR11592:SF78">
    <property type="entry name" value="GLUTATHIONE PEROXIDASE"/>
    <property type="match status" value="1"/>
</dbReference>
<organism evidence="7 8">
    <name type="scientific">Sphingobacterium alimentarium</name>
    <dbReference type="NCBI Taxonomy" id="797292"/>
    <lineage>
        <taxon>Bacteria</taxon>
        <taxon>Pseudomonadati</taxon>
        <taxon>Bacteroidota</taxon>
        <taxon>Sphingobacteriia</taxon>
        <taxon>Sphingobacteriales</taxon>
        <taxon>Sphingobacteriaceae</taxon>
        <taxon>Sphingobacterium</taxon>
    </lineage>
</organism>
<keyword evidence="3 5" id="KW-0560">Oxidoreductase</keyword>
<dbReference type="OrthoDB" id="9789406at2"/>
<protein>
    <recommendedName>
        <fullName evidence="5">Glutathione peroxidase</fullName>
    </recommendedName>
</protein>
<dbReference type="PIRSF" id="PIRSF000303">
    <property type="entry name" value="Glutathion_perox"/>
    <property type="match status" value="1"/>
</dbReference>